<proteinExistence type="inferred from homology"/>
<name>A0AAN7JQI3_9MYRT</name>
<dbReference type="CDD" id="cd01837">
    <property type="entry name" value="SGNH_plant_lipase_like"/>
    <property type="match status" value="2"/>
</dbReference>
<comment type="caution">
    <text evidence="3">The sequence shown here is derived from an EMBL/GenBank/DDBJ whole genome shotgun (WGS) entry which is preliminary data.</text>
</comment>
<dbReference type="InterPro" id="IPR036514">
    <property type="entry name" value="SGNH_hydro_sf"/>
</dbReference>
<reference evidence="3 4" key="1">
    <citation type="journal article" date="2023" name="Hortic Res">
        <title>Pangenome of water caltrop reveals structural variations and asymmetric subgenome divergence after allopolyploidization.</title>
        <authorList>
            <person name="Zhang X."/>
            <person name="Chen Y."/>
            <person name="Wang L."/>
            <person name="Yuan Y."/>
            <person name="Fang M."/>
            <person name="Shi L."/>
            <person name="Lu R."/>
            <person name="Comes H.P."/>
            <person name="Ma Y."/>
            <person name="Chen Y."/>
            <person name="Huang G."/>
            <person name="Zhou Y."/>
            <person name="Zheng Z."/>
            <person name="Qiu Y."/>
        </authorList>
    </citation>
    <scope>NUCLEOTIDE SEQUENCE [LARGE SCALE GENOMIC DNA]</scope>
    <source>
        <tissue evidence="3">Roots</tissue>
    </source>
</reference>
<dbReference type="Proteomes" id="UP001345219">
    <property type="component" value="Chromosome 4"/>
</dbReference>
<feature type="chain" id="PRO_5042862936" description="GDSL esterase/lipase EXL3" evidence="2">
    <location>
        <begin position="23"/>
        <end position="540"/>
    </location>
</feature>
<dbReference type="Pfam" id="PF00657">
    <property type="entry name" value="Lipase_GDSL"/>
    <property type="match status" value="2"/>
</dbReference>
<dbReference type="AlphaFoldDB" id="A0AAN7JQI3"/>
<dbReference type="GO" id="GO:0006629">
    <property type="term" value="P:lipid metabolic process"/>
    <property type="evidence" value="ECO:0007669"/>
    <property type="project" value="InterPro"/>
</dbReference>
<evidence type="ECO:0000256" key="1">
    <source>
        <dbReference type="ARBA" id="ARBA00008668"/>
    </source>
</evidence>
<dbReference type="EMBL" id="JAXIOK010000017">
    <property type="protein sequence ID" value="KAK4751363.1"/>
    <property type="molecule type" value="Genomic_DNA"/>
</dbReference>
<dbReference type="Gene3D" id="3.40.50.1110">
    <property type="entry name" value="SGNH hydrolase"/>
    <property type="match status" value="2"/>
</dbReference>
<dbReference type="PANTHER" id="PTHR45642">
    <property type="entry name" value="GDSL ESTERASE/LIPASE EXL3"/>
    <property type="match status" value="1"/>
</dbReference>
<sequence length="540" mass="57682">MAAQSILSLFFILSAVTGVALALVKLPPTETVPAVIAFGDSIVDTGNNNQLRTVLKCNFVPYGVDFNGGNPTGRFCDGRVPSDLIAEELGIKDTLPAYLDPNLKTEDLATGVSFASGGSGYDPLTPRIVSVISLSDQLVMFKEYIGRLKAALGEDKANTIIAKSLYLVVAGSNDIADNYFVAQVRSLQYDVPGYASLMADYASTFLKDLYDLGARRIAVFSAPPIGCVPSSRTVGGGLFRDCAGPYNVAAQLFNSKLSSAIDSLNRGLPSSKIVYVDIYNPLLDLILHPLDYALALVKLLMTETVPAVIAFRDSIVNTGNNNQLRTVLKCNFAPYGVDFNGGNPTGRFCDGRVPSDLIDTLPAYLDPNLKTEDLAMGVSFTSGGSGYDPLTPIIVSVISLSDQLVMFKEYIGRLKAALGEDKANTIIAKSLYLVVAGSNDIADNYFVAQVRSLQYDVPGYASLMADYASTFLKDLYDLGARRIAVFSAPPIGCVPSSRTVGGGLFRGCAGPYNVVAQLFNSKLLYAIDSLNRSLPSSRIV</sequence>
<accession>A0AAN7JQI3</accession>
<dbReference type="InterPro" id="IPR008265">
    <property type="entry name" value="Lipase_GDSL_AS"/>
</dbReference>
<dbReference type="PROSITE" id="PS01098">
    <property type="entry name" value="LIPASE_GDSL_SER"/>
    <property type="match status" value="1"/>
</dbReference>
<dbReference type="PANTHER" id="PTHR45642:SF95">
    <property type="entry name" value="GDSL-LIKE LIPASE_ACYLHYDROLASE FAMILY PROTEIN, EXPRESSED"/>
    <property type="match status" value="1"/>
</dbReference>
<dbReference type="InterPro" id="IPR001087">
    <property type="entry name" value="GDSL"/>
</dbReference>
<keyword evidence="2" id="KW-0732">Signal</keyword>
<evidence type="ECO:0008006" key="5">
    <source>
        <dbReference type="Google" id="ProtNLM"/>
    </source>
</evidence>
<keyword evidence="4" id="KW-1185">Reference proteome</keyword>
<dbReference type="FunFam" id="3.40.50.1110:FF:000003">
    <property type="entry name" value="GDSL esterase/lipase APG"/>
    <property type="match status" value="2"/>
</dbReference>
<dbReference type="GO" id="GO:0016298">
    <property type="term" value="F:lipase activity"/>
    <property type="evidence" value="ECO:0007669"/>
    <property type="project" value="InterPro"/>
</dbReference>
<evidence type="ECO:0000313" key="3">
    <source>
        <dbReference type="EMBL" id="KAK4751363.1"/>
    </source>
</evidence>
<evidence type="ECO:0000256" key="2">
    <source>
        <dbReference type="SAM" id="SignalP"/>
    </source>
</evidence>
<gene>
    <name evidence="3" type="ORF">SAY87_004845</name>
</gene>
<evidence type="ECO:0000313" key="4">
    <source>
        <dbReference type="Proteomes" id="UP001345219"/>
    </source>
</evidence>
<organism evidence="3 4">
    <name type="scientific">Trapa incisa</name>
    <dbReference type="NCBI Taxonomy" id="236973"/>
    <lineage>
        <taxon>Eukaryota</taxon>
        <taxon>Viridiplantae</taxon>
        <taxon>Streptophyta</taxon>
        <taxon>Embryophyta</taxon>
        <taxon>Tracheophyta</taxon>
        <taxon>Spermatophyta</taxon>
        <taxon>Magnoliopsida</taxon>
        <taxon>eudicotyledons</taxon>
        <taxon>Gunneridae</taxon>
        <taxon>Pentapetalae</taxon>
        <taxon>rosids</taxon>
        <taxon>malvids</taxon>
        <taxon>Myrtales</taxon>
        <taxon>Lythraceae</taxon>
        <taxon>Trapa</taxon>
    </lineage>
</organism>
<comment type="similarity">
    <text evidence="1">Belongs to the 'GDSL' lipolytic enzyme family.</text>
</comment>
<protein>
    <recommendedName>
        <fullName evidence="5">GDSL esterase/lipase EXL3</fullName>
    </recommendedName>
</protein>
<dbReference type="InterPro" id="IPR035669">
    <property type="entry name" value="SGNH_plant_lipase-like"/>
</dbReference>
<feature type="signal peptide" evidence="2">
    <location>
        <begin position="1"/>
        <end position="22"/>
    </location>
</feature>
<dbReference type="InterPro" id="IPR050592">
    <property type="entry name" value="GDSL_lipolytic_enzyme"/>
</dbReference>